<gene>
    <name evidence="12" type="ORF">D9611_006786</name>
</gene>
<feature type="compositionally biased region" description="Low complexity" evidence="10">
    <location>
        <begin position="185"/>
        <end position="196"/>
    </location>
</feature>
<feature type="region of interest" description="Disordered" evidence="10">
    <location>
        <begin position="548"/>
        <end position="637"/>
    </location>
</feature>
<accession>A0A8H5B1U7</accession>
<dbReference type="GO" id="GO:0051072">
    <property type="term" value="P:4,6-pyruvylated galactose residue biosynthetic process"/>
    <property type="evidence" value="ECO:0007669"/>
    <property type="project" value="TreeGrafter"/>
</dbReference>
<keyword evidence="8" id="KW-0333">Golgi apparatus</keyword>
<comment type="similarity">
    <text evidence="2">Belongs to the glycosyltransferase 31 family.</text>
</comment>
<evidence type="ECO:0000256" key="3">
    <source>
        <dbReference type="ARBA" id="ARBA00022676"/>
    </source>
</evidence>
<evidence type="ECO:0000256" key="10">
    <source>
        <dbReference type="SAM" id="MobiDB-lite"/>
    </source>
</evidence>
<feature type="compositionally biased region" description="Low complexity" evidence="10">
    <location>
        <begin position="616"/>
        <end position="628"/>
    </location>
</feature>
<evidence type="ECO:0000256" key="2">
    <source>
        <dbReference type="ARBA" id="ARBA00008661"/>
    </source>
</evidence>
<evidence type="ECO:0000256" key="9">
    <source>
        <dbReference type="ARBA" id="ARBA00023136"/>
    </source>
</evidence>
<evidence type="ECO:0000256" key="4">
    <source>
        <dbReference type="ARBA" id="ARBA00022679"/>
    </source>
</evidence>
<evidence type="ECO:0008006" key="14">
    <source>
        <dbReference type="Google" id="ProtNLM"/>
    </source>
</evidence>
<dbReference type="AlphaFoldDB" id="A0A8H5B1U7"/>
<organism evidence="12 13">
    <name type="scientific">Ephemerocybe angulata</name>
    <dbReference type="NCBI Taxonomy" id="980116"/>
    <lineage>
        <taxon>Eukaryota</taxon>
        <taxon>Fungi</taxon>
        <taxon>Dikarya</taxon>
        <taxon>Basidiomycota</taxon>
        <taxon>Agaricomycotina</taxon>
        <taxon>Agaricomycetes</taxon>
        <taxon>Agaricomycetidae</taxon>
        <taxon>Agaricales</taxon>
        <taxon>Agaricineae</taxon>
        <taxon>Psathyrellaceae</taxon>
        <taxon>Ephemerocybe</taxon>
    </lineage>
</organism>
<evidence type="ECO:0000256" key="6">
    <source>
        <dbReference type="ARBA" id="ARBA00022968"/>
    </source>
</evidence>
<keyword evidence="13" id="KW-1185">Reference proteome</keyword>
<feature type="compositionally biased region" description="Low complexity" evidence="10">
    <location>
        <begin position="557"/>
        <end position="592"/>
    </location>
</feature>
<comment type="caution">
    <text evidence="12">The sequence shown here is derived from an EMBL/GenBank/DDBJ whole genome shotgun (WGS) entry which is preliminary data.</text>
</comment>
<dbReference type="PANTHER" id="PTHR11214:SF333">
    <property type="entry name" value="GLYCOSYLTRANSFERASE FAMILY 31 PROTEIN"/>
    <property type="match status" value="1"/>
</dbReference>
<sequence length="911" mass="102535">MGDKPAKGSDQVEQRNDWSLCSGRPIFNRRLASCGVVYESCEDMWGDRERRRKDGGGQDRELHWNRGVHPERLLARCHPPKRKGGEVGSFLGFVEGTRKLAKAIWGRAVLSCDVYSCRTWMLDITNAGINLSLSPTMESDYSAGSDSEATARDDQDYTGRASSSATRPHQHFLIPQRTNSGGRVSLSSTASSTPLPSRAPSPLPRYYHHQHHPSSSCPSDSETELNSPLIRSTSSSSRYPWIRESRRSSSWWSAPRRRSRNTNKVARTLRRWMRYVVRHPLFPAQPITLVLTLILLSILAIFITLLLIYILNPDKEPLPWRAYCSIPSLAQPMEPHFPKQHIYPEYEAGQMISPFPPSNLDDLPPAGVFVGVFSIDSAFERRMLVRTTWASHPRSRDGAVGGDAGRGTSRTVVRFILGLPRKDWERRVKLEMEMYNDIVILPIPENMNSGKTHSFFSWASLNAWVPPLYSDSEVPLPQFSYSNYTATPPSLAPHDPFAAWENIQSGQVRSWVRPDFVVKVDDDSFVMLAELESRLRFELHQKPKAQNSTIVNRRAGTSSATTTSPSSLISESSSTSITSPAPSASDPSSPDSTPDERDTTDEDDTPSTTVGTPKMTTRTKSSAATTSTQLNTAPSYPESLTDNDPLIYWGYLVTNRLHQFMAGELYALSWSLVDWVAKDATVKTMTKGAEDKQTSKWMRAHPRADKVRWTSERCWIYDHPRSSTVYSHGFLFPSEVTRIKRAMMAYVEKWTTAQALGSSGHSNSAPSSSQLPTPAAWSESSVSNFGVRYVPPLPDLSMRHSVEALVEGSEMSTLREGSPMTPEHAWVHREGRNNRFEGKRVGGTIVVHFIKKNMWYLETALALLEGEEVSEAERYEPAPNEEVYEEAYWSKWTHNNFQRQRQKTLRPLLSS</sequence>
<dbReference type="EMBL" id="JAACJK010000222">
    <property type="protein sequence ID" value="KAF5314182.1"/>
    <property type="molecule type" value="Genomic_DNA"/>
</dbReference>
<reference evidence="12 13" key="1">
    <citation type="journal article" date="2020" name="ISME J.">
        <title>Uncovering the hidden diversity of litter-decomposition mechanisms in mushroom-forming fungi.</title>
        <authorList>
            <person name="Floudas D."/>
            <person name="Bentzer J."/>
            <person name="Ahren D."/>
            <person name="Johansson T."/>
            <person name="Persson P."/>
            <person name="Tunlid A."/>
        </authorList>
    </citation>
    <scope>NUCLEOTIDE SEQUENCE [LARGE SCALE GENOMIC DNA]</scope>
    <source>
        <strain evidence="12 13">CBS 175.51</strain>
    </source>
</reference>
<keyword evidence="4" id="KW-0808">Transferase</keyword>
<evidence type="ECO:0000256" key="1">
    <source>
        <dbReference type="ARBA" id="ARBA00004323"/>
    </source>
</evidence>
<evidence type="ECO:0000256" key="11">
    <source>
        <dbReference type="SAM" id="Phobius"/>
    </source>
</evidence>
<keyword evidence="7 11" id="KW-1133">Transmembrane helix</keyword>
<dbReference type="InterPro" id="IPR002659">
    <property type="entry name" value="Glyco_trans_31"/>
</dbReference>
<comment type="subcellular location">
    <subcellularLocation>
        <location evidence="1">Golgi apparatus membrane</location>
        <topology evidence="1">Single-pass type II membrane protein</topology>
    </subcellularLocation>
</comment>
<proteinExistence type="inferred from homology"/>
<protein>
    <recommendedName>
        <fullName evidence="14">Glycosyltransferase family 31 protein</fullName>
    </recommendedName>
</protein>
<evidence type="ECO:0000256" key="8">
    <source>
        <dbReference type="ARBA" id="ARBA00023034"/>
    </source>
</evidence>
<evidence type="ECO:0000256" key="7">
    <source>
        <dbReference type="ARBA" id="ARBA00022989"/>
    </source>
</evidence>
<keyword evidence="3" id="KW-0328">Glycosyltransferase</keyword>
<keyword evidence="5 11" id="KW-0812">Transmembrane</keyword>
<feature type="transmembrane region" description="Helical" evidence="11">
    <location>
        <begin position="287"/>
        <end position="311"/>
    </location>
</feature>
<name>A0A8H5B1U7_9AGAR</name>
<dbReference type="Proteomes" id="UP000541558">
    <property type="component" value="Unassembled WGS sequence"/>
</dbReference>
<dbReference type="GO" id="GO:0000139">
    <property type="term" value="C:Golgi membrane"/>
    <property type="evidence" value="ECO:0007669"/>
    <property type="project" value="UniProtKB-SubCell"/>
</dbReference>
<dbReference type="GO" id="GO:0016758">
    <property type="term" value="F:hexosyltransferase activity"/>
    <property type="evidence" value="ECO:0007669"/>
    <property type="project" value="InterPro"/>
</dbReference>
<evidence type="ECO:0000256" key="5">
    <source>
        <dbReference type="ARBA" id="ARBA00022692"/>
    </source>
</evidence>
<feature type="compositionally biased region" description="Polar residues" evidence="10">
    <location>
        <begin position="137"/>
        <end position="148"/>
    </location>
</feature>
<evidence type="ECO:0000313" key="13">
    <source>
        <dbReference type="Proteomes" id="UP000541558"/>
    </source>
</evidence>
<dbReference type="PANTHER" id="PTHR11214">
    <property type="entry name" value="BETA-1,3-N-ACETYLGLUCOSAMINYLTRANSFERASE"/>
    <property type="match status" value="1"/>
</dbReference>
<feature type="region of interest" description="Disordered" evidence="10">
    <location>
        <begin position="137"/>
        <end position="234"/>
    </location>
</feature>
<keyword evidence="6" id="KW-0735">Signal-anchor</keyword>
<keyword evidence="9 11" id="KW-0472">Membrane</keyword>
<evidence type="ECO:0000313" key="12">
    <source>
        <dbReference type="EMBL" id="KAF5314182.1"/>
    </source>
</evidence>
<dbReference type="OrthoDB" id="2139606at2759"/>